<feature type="coiled-coil region" evidence="10">
    <location>
        <begin position="218"/>
        <end position="280"/>
    </location>
</feature>
<dbReference type="Gene3D" id="3.40.850.10">
    <property type="entry name" value="Kinesin motor domain"/>
    <property type="match status" value="1"/>
</dbReference>
<dbReference type="InterPro" id="IPR019821">
    <property type="entry name" value="Kinesin_motor_CS"/>
</dbReference>
<evidence type="ECO:0000256" key="4">
    <source>
        <dbReference type="ARBA" id="ARBA00022741"/>
    </source>
</evidence>
<proteinExistence type="inferred from homology"/>
<sequence length="620" mass="70088">MEKTRIPLSARRKPITPNVPHPVVVPSTNLPNNVAQRPARRGLVRRSISCSDLRTLATTPLSRLNAQSTRNVNELDRKPMCVRSNLNPIQEKVVPSVKVGTKRVAPPTVAPTNAKVSRPAKIPPYDYKARFNSLLEKHKILQQTSSERETALIVATEQLSALQKDSEHLKEIQNIYNQSKQSFMENEAKVKELDSKLSSVQQNFNSVNSSYLSLVSVHDAIIREKEKLIREKNMLVQELSEMQQTNRTQQELLLFHKTMIQEHEDARRIMHNQIQDLKGTIRVFCRIRPPLSTEQDKMLCNIIYVDDDVLEIRKTKELTNNCSGRTTDGTLEFVFDKVFQPEASQMDVFKELSQLIQSAMDGYHVCVFAYGQTGSGKTYTMQGGDYSSPGMIPQTVDLIFKLIAKYQQIGWIYTVEASFLEIYNESIRDLLNTHNKEHLEIRFNEGKGTTVTNLTIKPVHSPQELHSLVSYANQNRAVAVTNYNEHSSRSHVVTKITLTGIHGNTVYIGSLSLVDLAGSESAKSSTSERLTETKNINKSLSALGSVMTALQNKDNHIPYRNSKLTYLLQSSLGGNSKTLMFVNIAPFHECYNETINALRFASKVKEVKLMMKKNKSLLRN</sequence>
<dbReference type="GO" id="GO:0005874">
    <property type="term" value="C:microtubule"/>
    <property type="evidence" value="ECO:0007669"/>
    <property type="project" value="UniProtKB-KW"/>
</dbReference>
<dbReference type="Proteomes" id="UP001329430">
    <property type="component" value="Chromosome 5"/>
</dbReference>
<keyword evidence="7" id="KW-0963">Cytoplasm</keyword>
<evidence type="ECO:0000256" key="9">
    <source>
        <dbReference type="RuleBase" id="RU000394"/>
    </source>
</evidence>
<evidence type="ECO:0000256" key="3">
    <source>
        <dbReference type="ARBA" id="ARBA00022701"/>
    </source>
</evidence>
<protein>
    <recommendedName>
        <fullName evidence="9">Kinesin-like protein</fullName>
    </recommendedName>
</protein>
<dbReference type="SUPFAM" id="SSF52540">
    <property type="entry name" value="P-loop containing nucleoside triphosphate hydrolases"/>
    <property type="match status" value="1"/>
</dbReference>
<dbReference type="InterPro" id="IPR027417">
    <property type="entry name" value="P-loop_NTPase"/>
</dbReference>
<evidence type="ECO:0000259" key="12">
    <source>
        <dbReference type="PROSITE" id="PS50067"/>
    </source>
</evidence>
<dbReference type="GO" id="GO:0003777">
    <property type="term" value="F:microtubule motor activity"/>
    <property type="evidence" value="ECO:0007669"/>
    <property type="project" value="InterPro"/>
</dbReference>
<dbReference type="InterPro" id="IPR036961">
    <property type="entry name" value="Kinesin_motor_dom_sf"/>
</dbReference>
<comment type="similarity">
    <text evidence="2">Belongs to the TRAFAC class myosin-kinesin ATPase superfamily. Kinesin family. KIN-14 subfamily.</text>
</comment>
<dbReference type="InterPro" id="IPR001752">
    <property type="entry name" value="Kinesin_motor_dom"/>
</dbReference>
<keyword evidence="10" id="KW-0175">Coiled coil</keyword>
<dbReference type="PROSITE" id="PS00411">
    <property type="entry name" value="KINESIN_MOTOR_1"/>
    <property type="match status" value="1"/>
</dbReference>
<keyword evidence="4 8" id="KW-0547">Nucleotide-binding</keyword>
<keyword evidence="6 8" id="KW-0505">Motor protein</keyword>
<accession>A0AAN7ZEY3</accession>
<comment type="caution">
    <text evidence="13">The sequence shown here is derived from an EMBL/GenBank/DDBJ whole genome shotgun (WGS) entry which is preliminary data.</text>
</comment>
<keyword evidence="14" id="KW-1185">Reference proteome</keyword>
<reference evidence="13 14" key="1">
    <citation type="journal article" date="2024" name="Insects">
        <title>An Improved Chromosome-Level Genome Assembly of the Firefly Pyrocoelia pectoralis.</title>
        <authorList>
            <person name="Fu X."/>
            <person name="Meyer-Rochow V.B."/>
            <person name="Ballantyne L."/>
            <person name="Zhu X."/>
        </authorList>
    </citation>
    <scope>NUCLEOTIDE SEQUENCE [LARGE SCALE GENOMIC DNA]</scope>
    <source>
        <strain evidence="13">XCY_ONT2</strain>
    </source>
</reference>
<dbReference type="AlphaFoldDB" id="A0AAN7ZEY3"/>
<organism evidence="13 14">
    <name type="scientific">Pyrocoelia pectoralis</name>
    <dbReference type="NCBI Taxonomy" id="417401"/>
    <lineage>
        <taxon>Eukaryota</taxon>
        <taxon>Metazoa</taxon>
        <taxon>Ecdysozoa</taxon>
        <taxon>Arthropoda</taxon>
        <taxon>Hexapoda</taxon>
        <taxon>Insecta</taxon>
        <taxon>Pterygota</taxon>
        <taxon>Neoptera</taxon>
        <taxon>Endopterygota</taxon>
        <taxon>Coleoptera</taxon>
        <taxon>Polyphaga</taxon>
        <taxon>Elateriformia</taxon>
        <taxon>Elateroidea</taxon>
        <taxon>Lampyridae</taxon>
        <taxon>Lampyrinae</taxon>
        <taxon>Pyrocoelia</taxon>
    </lineage>
</organism>
<evidence type="ECO:0000313" key="14">
    <source>
        <dbReference type="Proteomes" id="UP001329430"/>
    </source>
</evidence>
<keyword evidence="3 9" id="KW-0493">Microtubule</keyword>
<evidence type="ECO:0000256" key="2">
    <source>
        <dbReference type="ARBA" id="ARBA00010899"/>
    </source>
</evidence>
<dbReference type="SMART" id="SM00129">
    <property type="entry name" value="KISc"/>
    <property type="match status" value="1"/>
</dbReference>
<evidence type="ECO:0000256" key="10">
    <source>
        <dbReference type="SAM" id="Coils"/>
    </source>
</evidence>
<dbReference type="InterPro" id="IPR027640">
    <property type="entry name" value="Kinesin-like_fam"/>
</dbReference>
<comment type="subcellular location">
    <subcellularLocation>
        <location evidence="1">Cytoplasm</location>
        <location evidence="1">Cytoskeleton</location>
    </subcellularLocation>
</comment>
<dbReference type="EMBL" id="JAVRBK010000005">
    <property type="protein sequence ID" value="KAK5643685.1"/>
    <property type="molecule type" value="Genomic_DNA"/>
</dbReference>
<evidence type="ECO:0000256" key="7">
    <source>
        <dbReference type="ARBA" id="ARBA00023212"/>
    </source>
</evidence>
<evidence type="ECO:0000256" key="8">
    <source>
        <dbReference type="PROSITE-ProRule" id="PRU00283"/>
    </source>
</evidence>
<dbReference type="PRINTS" id="PR00380">
    <property type="entry name" value="KINESINHEAVY"/>
</dbReference>
<evidence type="ECO:0000313" key="13">
    <source>
        <dbReference type="EMBL" id="KAK5643685.1"/>
    </source>
</evidence>
<feature type="binding site" evidence="8">
    <location>
        <begin position="371"/>
        <end position="378"/>
    </location>
    <ligand>
        <name>ATP</name>
        <dbReference type="ChEBI" id="CHEBI:30616"/>
    </ligand>
</feature>
<dbReference type="PROSITE" id="PS50067">
    <property type="entry name" value="KINESIN_MOTOR_2"/>
    <property type="match status" value="1"/>
</dbReference>
<dbReference type="GO" id="GO:0008017">
    <property type="term" value="F:microtubule binding"/>
    <property type="evidence" value="ECO:0007669"/>
    <property type="project" value="InterPro"/>
</dbReference>
<name>A0AAN7ZEY3_9COLE</name>
<gene>
    <name evidence="13" type="ORF">RI129_007530</name>
</gene>
<dbReference type="Pfam" id="PF00225">
    <property type="entry name" value="Kinesin"/>
    <property type="match status" value="1"/>
</dbReference>
<keyword evidence="5 8" id="KW-0067">ATP-binding</keyword>
<feature type="region of interest" description="Disordered" evidence="11">
    <location>
        <begin position="1"/>
        <end position="33"/>
    </location>
</feature>
<dbReference type="GO" id="GO:0005524">
    <property type="term" value="F:ATP binding"/>
    <property type="evidence" value="ECO:0007669"/>
    <property type="project" value="UniProtKB-UniRule"/>
</dbReference>
<evidence type="ECO:0000256" key="5">
    <source>
        <dbReference type="ARBA" id="ARBA00022840"/>
    </source>
</evidence>
<evidence type="ECO:0000256" key="6">
    <source>
        <dbReference type="ARBA" id="ARBA00023175"/>
    </source>
</evidence>
<dbReference type="GO" id="GO:0007018">
    <property type="term" value="P:microtubule-based movement"/>
    <property type="evidence" value="ECO:0007669"/>
    <property type="project" value="InterPro"/>
</dbReference>
<keyword evidence="7" id="KW-0206">Cytoskeleton</keyword>
<evidence type="ECO:0000256" key="11">
    <source>
        <dbReference type="SAM" id="MobiDB-lite"/>
    </source>
</evidence>
<dbReference type="PANTHER" id="PTHR47972:SF45">
    <property type="entry name" value="PROTEIN CLARET SEGREGATIONAL"/>
    <property type="match status" value="1"/>
</dbReference>
<evidence type="ECO:0000256" key="1">
    <source>
        <dbReference type="ARBA" id="ARBA00004245"/>
    </source>
</evidence>
<feature type="domain" description="Kinesin motor" evidence="12">
    <location>
        <begin position="280"/>
        <end position="607"/>
    </location>
</feature>
<dbReference type="PANTHER" id="PTHR47972">
    <property type="entry name" value="KINESIN-LIKE PROTEIN KLP-3"/>
    <property type="match status" value="1"/>
</dbReference>